<name>A0A9W8S520_9HYPO</name>
<feature type="domain" description="NmrA-like" evidence="1">
    <location>
        <begin position="6"/>
        <end position="312"/>
    </location>
</feature>
<organism evidence="2 3">
    <name type="scientific">Fusarium torreyae</name>
    <dbReference type="NCBI Taxonomy" id="1237075"/>
    <lineage>
        <taxon>Eukaryota</taxon>
        <taxon>Fungi</taxon>
        <taxon>Dikarya</taxon>
        <taxon>Ascomycota</taxon>
        <taxon>Pezizomycotina</taxon>
        <taxon>Sordariomycetes</taxon>
        <taxon>Hypocreomycetidae</taxon>
        <taxon>Hypocreales</taxon>
        <taxon>Nectriaceae</taxon>
        <taxon>Fusarium</taxon>
    </lineage>
</organism>
<evidence type="ECO:0000313" key="2">
    <source>
        <dbReference type="EMBL" id="KAJ4264218.1"/>
    </source>
</evidence>
<reference evidence="2" key="1">
    <citation type="submission" date="2022-09" db="EMBL/GenBank/DDBJ databases">
        <title>Fusarium specimens isolated from Avocado Roots.</title>
        <authorList>
            <person name="Stajich J."/>
            <person name="Roper C."/>
            <person name="Heimlech-Rivalta G."/>
        </authorList>
    </citation>
    <scope>NUCLEOTIDE SEQUENCE</scope>
    <source>
        <strain evidence="2">CF00136</strain>
    </source>
</reference>
<dbReference type="SUPFAM" id="SSF51735">
    <property type="entry name" value="NAD(P)-binding Rossmann-fold domains"/>
    <property type="match status" value="1"/>
</dbReference>
<dbReference type="AlphaFoldDB" id="A0A9W8S520"/>
<dbReference type="Proteomes" id="UP001152049">
    <property type="component" value="Unassembled WGS sequence"/>
</dbReference>
<dbReference type="PANTHER" id="PTHR43349">
    <property type="entry name" value="PINORESINOL REDUCTASE-RELATED"/>
    <property type="match status" value="1"/>
</dbReference>
<proteinExistence type="predicted"/>
<dbReference type="OrthoDB" id="419598at2759"/>
<dbReference type="InterPro" id="IPR050608">
    <property type="entry name" value="NmrA-type/Isoflavone_red_sf"/>
</dbReference>
<protein>
    <recommendedName>
        <fullName evidence="1">NmrA-like domain-containing protein</fullName>
    </recommendedName>
</protein>
<dbReference type="Gene3D" id="3.40.50.720">
    <property type="entry name" value="NAD(P)-binding Rossmann-like Domain"/>
    <property type="match status" value="1"/>
</dbReference>
<sequence>MDQVIKVAILGAAGESGGLILNGLLDSTSPRYEVTALVRPSSISKPAYEKISSRGVNLITIDLDQPETKISESLQGFDIVIASVPPNVLESQIPLARAAKLANVKRFVPSSFAMAIAPSGVSTVQTMKEKIYAELAAIDLPHTIIDVGWWWNGFIPELPSGRTDYAIALPYFIRNLIPGDGNMKTHVVDPERVGTFVARILADPETINKRVMASEAAMSFNEMFDTAEALTGEEIRRKYISADGLRAMIADLSAQVSLDPENYMLLVGKFWLEYYISSFINGDNSPDGASAQGYLLATELYPDVQITTFEQFFTDILEKKKRVPYSDRLV</sequence>
<accession>A0A9W8S520</accession>
<evidence type="ECO:0000259" key="1">
    <source>
        <dbReference type="Pfam" id="PF05368"/>
    </source>
</evidence>
<keyword evidence="3" id="KW-1185">Reference proteome</keyword>
<dbReference type="Pfam" id="PF05368">
    <property type="entry name" value="NmrA"/>
    <property type="match status" value="1"/>
</dbReference>
<dbReference type="InterPro" id="IPR008030">
    <property type="entry name" value="NmrA-like"/>
</dbReference>
<gene>
    <name evidence="2" type="ORF">NW762_005412</name>
</gene>
<dbReference type="PANTHER" id="PTHR43349:SF93">
    <property type="entry name" value="ISOFLAVONE REDUCTASE HOMOLOG P3-RELATED"/>
    <property type="match status" value="1"/>
</dbReference>
<dbReference type="EMBL" id="JAOQAZ010000008">
    <property type="protein sequence ID" value="KAJ4264218.1"/>
    <property type="molecule type" value="Genomic_DNA"/>
</dbReference>
<comment type="caution">
    <text evidence="2">The sequence shown here is derived from an EMBL/GenBank/DDBJ whole genome shotgun (WGS) entry which is preliminary data.</text>
</comment>
<evidence type="ECO:0000313" key="3">
    <source>
        <dbReference type="Proteomes" id="UP001152049"/>
    </source>
</evidence>
<dbReference type="InterPro" id="IPR036291">
    <property type="entry name" value="NAD(P)-bd_dom_sf"/>
</dbReference>
<dbReference type="Gene3D" id="3.90.25.10">
    <property type="entry name" value="UDP-galactose 4-epimerase, domain 1"/>
    <property type="match status" value="1"/>
</dbReference>